<dbReference type="GO" id="GO:0000150">
    <property type="term" value="F:DNA strand exchange activity"/>
    <property type="evidence" value="ECO:0007669"/>
    <property type="project" value="InterPro"/>
</dbReference>
<dbReference type="Pfam" id="PF00239">
    <property type="entry name" value="Resolvase"/>
    <property type="match status" value="1"/>
</dbReference>
<dbReference type="CDD" id="cd00338">
    <property type="entry name" value="Ser_Recombinase"/>
    <property type="match status" value="1"/>
</dbReference>
<proteinExistence type="predicted"/>
<dbReference type="PANTHER" id="PTHR30461">
    <property type="entry name" value="DNA-INVERTASE FROM LAMBDOID PROPHAGE"/>
    <property type="match status" value="1"/>
</dbReference>
<dbReference type="Gene3D" id="3.90.1750.20">
    <property type="entry name" value="Putative Large Serine Recombinase, Chain B, Domain 2"/>
    <property type="match status" value="1"/>
</dbReference>
<gene>
    <name evidence="3" type="ORF">HNP32_002354</name>
</gene>
<protein>
    <submittedName>
        <fullName evidence="3">DNA invertase Pin-like site-specific DNA recombinase</fullName>
    </submittedName>
</protein>
<feature type="domain" description="Recombinase" evidence="2">
    <location>
        <begin position="179"/>
        <end position="310"/>
    </location>
</feature>
<dbReference type="InterPro" id="IPR011109">
    <property type="entry name" value="DNA_bind_recombinase_dom"/>
</dbReference>
<dbReference type="SUPFAM" id="SSF53041">
    <property type="entry name" value="Resolvase-like"/>
    <property type="match status" value="1"/>
</dbReference>
<dbReference type="Pfam" id="PF07508">
    <property type="entry name" value="Recombinase"/>
    <property type="match status" value="1"/>
</dbReference>
<reference evidence="3 4" key="1">
    <citation type="submission" date="2020-08" db="EMBL/GenBank/DDBJ databases">
        <title>Functional genomics of gut bacteria from endangered species of beetles.</title>
        <authorList>
            <person name="Carlos-Shanley C."/>
        </authorList>
    </citation>
    <scope>NUCLEOTIDE SEQUENCE [LARGE SCALE GENOMIC DNA]</scope>
    <source>
        <strain evidence="3 4">S00123</strain>
    </source>
</reference>
<dbReference type="PANTHER" id="PTHR30461:SF23">
    <property type="entry name" value="DNA RECOMBINASE-RELATED"/>
    <property type="match status" value="1"/>
</dbReference>
<accession>A0A7W7IQE6</accession>
<name>A0A7W7IQE6_9CAUL</name>
<evidence type="ECO:0000313" key="3">
    <source>
        <dbReference type="EMBL" id="MBB4798610.1"/>
    </source>
</evidence>
<evidence type="ECO:0000313" key="4">
    <source>
        <dbReference type="Proteomes" id="UP000539957"/>
    </source>
</evidence>
<evidence type="ECO:0000259" key="2">
    <source>
        <dbReference type="PROSITE" id="PS51737"/>
    </source>
</evidence>
<dbReference type="SMART" id="SM00857">
    <property type="entry name" value="Resolvase"/>
    <property type="match status" value="1"/>
</dbReference>
<dbReference type="Gene3D" id="3.40.50.1390">
    <property type="entry name" value="Resolvase, N-terminal catalytic domain"/>
    <property type="match status" value="1"/>
</dbReference>
<dbReference type="AlphaFoldDB" id="A0A7W7IQE6"/>
<dbReference type="EMBL" id="JACHKY010000003">
    <property type="protein sequence ID" value="MBB4798610.1"/>
    <property type="molecule type" value="Genomic_DNA"/>
</dbReference>
<evidence type="ECO:0000256" key="1">
    <source>
        <dbReference type="SAM" id="MobiDB-lite"/>
    </source>
</evidence>
<dbReference type="RefSeq" id="WP_184270221.1">
    <property type="nucleotide sequence ID" value="NZ_JACHKY010000003.1"/>
</dbReference>
<dbReference type="Proteomes" id="UP000539957">
    <property type="component" value="Unassembled WGS sequence"/>
</dbReference>
<dbReference type="InterPro" id="IPR036162">
    <property type="entry name" value="Resolvase-like_N_sf"/>
</dbReference>
<sequence length="483" mass="53890">MTPATTKLRPAAQYLRMSTDGQQYSLEHQQAVIAGYAQSAGFEIVQTYTDAGKSGVTAQRREGLSALLADVVTKEAPYTTLLVLDVSRWGRYQDPDEAAHYEFLCRSSGVEVRYCAETFEPGLAGSVFKALKRVMAGEYSRELSAKVRVSKQRHALAGNAPGGTCRYGFARQIVNPDGSFGKVLERGERKQRPEQTLQFVPEGPEQTSVLRRIFRLYLNDHLAMSEIARRLNAAGKFWLDGTPWNKTRISEVLRCELVTGRQPFGKTACFLGERVYHNRDTWGSVQVFPPIVPVKTYERVQARLAALNGRPGKTDEEMLSDLRAIKKKQGRVTAAMIDADPRCSASATYFSRFGTLSNAYKLAGFRYAPRERGRREDGSRLSREEVLDRLRALHAEKGRINMLLCRDDDRLPPLDWLRWEFGSLNEAFDAAGVPHRSNGGPRRNPAHSVPPRSPAGSGRSEVFLGPHGGRYIITSGGRKKYGC</sequence>
<comment type="caution">
    <text evidence="3">The sequence shown here is derived from an EMBL/GenBank/DDBJ whole genome shotgun (WGS) entry which is preliminary data.</text>
</comment>
<dbReference type="PROSITE" id="PS51737">
    <property type="entry name" value="RECOMBINASE_DNA_BIND"/>
    <property type="match status" value="1"/>
</dbReference>
<organism evidence="3 4">
    <name type="scientific">Brevundimonas bullata</name>
    <dbReference type="NCBI Taxonomy" id="13160"/>
    <lineage>
        <taxon>Bacteria</taxon>
        <taxon>Pseudomonadati</taxon>
        <taxon>Pseudomonadota</taxon>
        <taxon>Alphaproteobacteria</taxon>
        <taxon>Caulobacterales</taxon>
        <taxon>Caulobacteraceae</taxon>
        <taxon>Brevundimonas</taxon>
    </lineage>
</organism>
<keyword evidence="4" id="KW-1185">Reference proteome</keyword>
<dbReference type="InterPro" id="IPR050639">
    <property type="entry name" value="SSR_resolvase"/>
</dbReference>
<dbReference type="GO" id="GO:0003677">
    <property type="term" value="F:DNA binding"/>
    <property type="evidence" value="ECO:0007669"/>
    <property type="project" value="InterPro"/>
</dbReference>
<dbReference type="InterPro" id="IPR006119">
    <property type="entry name" value="Resolv_N"/>
</dbReference>
<feature type="region of interest" description="Disordered" evidence="1">
    <location>
        <begin position="432"/>
        <end position="462"/>
    </location>
</feature>
<dbReference type="InterPro" id="IPR038109">
    <property type="entry name" value="DNA_bind_recomb_sf"/>
</dbReference>